<sequence>MASDLAAACQFIIASGVLRLVVVDRARSWSIAVGCGRSWSTRAHAARLCGGFVRWVVTWCLAQARPGAGKMRQRRRANHRTAAILVACLLYLGRRCRADAAVSLILHIDVGLAGACRGSGVQKKSSTPAAIDFDLHFNMMKGMMRYVAVVLC</sequence>
<dbReference type="EMBL" id="OW152823">
    <property type="protein sequence ID" value="CAH2039853.1"/>
    <property type="molecule type" value="Genomic_DNA"/>
</dbReference>
<organism evidence="1 2">
    <name type="scientific">Iphiclides podalirius</name>
    <name type="common">scarce swallowtail</name>
    <dbReference type="NCBI Taxonomy" id="110791"/>
    <lineage>
        <taxon>Eukaryota</taxon>
        <taxon>Metazoa</taxon>
        <taxon>Ecdysozoa</taxon>
        <taxon>Arthropoda</taxon>
        <taxon>Hexapoda</taxon>
        <taxon>Insecta</taxon>
        <taxon>Pterygota</taxon>
        <taxon>Neoptera</taxon>
        <taxon>Endopterygota</taxon>
        <taxon>Lepidoptera</taxon>
        <taxon>Glossata</taxon>
        <taxon>Ditrysia</taxon>
        <taxon>Papilionoidea</taxon>
        <taxon>Papilionidae</taxon>
        <taxon>Papilioninae</taxon>
        <taxon>Iphiclides</taxon>
    </lineage>
</organism>
<gene>
    <name evidence="1" type="ORF">IPOD504_LOCUS2047</name>
</gene>
<dbReference type="Proteomes" id="UP000837857">
    <property type="component" value="Chromosome 11"/>
</dbReference>
<proteinExistence type="predicted"/>
<evidence type="ECO:0000313" key="1">
    <source>
        <dbReference type="EMBL" id="CAH2039853.1"/>
    </source>
</evidence>
<evidence type="ECO:0000313" key="2">
    <source>
        <dbReference type="Proteomes" id="UP000837857"/>
    </source>
</evidence>
<accession>A0ABN8HUL5</accession>
<protein>
    <submittedName>
        <fullName evidence="1">Uncharacterized protein</fullName>
    </submittedName>
</protein>
<keyword evidence="2" id="KW-1185">Reference proteome</keyword>
<name>A0ABN8HUL5_9NEOP</name>
<reference evidence="1" key="1">
    <citation type="submission" date="2022-03" db="EMBL/GenBank/DDBJ databases">
        <authorList>
            <person name="Martin H S."/>
        </authorList>
    </citation>
    <scope>NUCLEOTIDE SEQUENCE</scope>
</reference>
<feature type="non-terminal residue" evidence="1">
    <location>
        <position position="1"/>
    </location>
</feature>